<feature type="chain" id="PRO_5035460710" evidence="5">
    <location>
        <begin position="26"/>
        <end position="324"/>
    </location>
</feature>
<feature type="compositionally biased region" description="Pro residues" evidence="4">
    <location>
        <begin position="171"/>
        <end position="180"/>
    </location>
</feature>
<feature type="domain" description="C1q" evidence="6">
    <location>
        <begin position="179"/>
        <end position="323"/>
    </location>
</feature>
<dbReference type="EMBL" id="OV696686">
    <property type="protein sequence ID" value="CAH1232512.1"/>
    <property type="molecule type" value="Genomic_DNA"/>
</dbReference>
<name>A0A8J9VAJ4_BRALA</name>
<evidence type="ECO:0000256" key="5">
    <source>
        <dbReference type="SAM" id="SignalP"/>
    </source>
</evidence>
<dbReference type="OrthoDB" id="10062814at2759"/>
<dbReference type="PANTHER" id="PTHR22923:SF102">
    <property type="entry name" value="CEREBELLIN 13-RELATED"/>
    <property type="match status" value="1"/>
</dbReference>
<feature type="region of interest" description="Disordered" evidence="4">
    <location>
        <begin position="60"/>
        <end position="181"/>
    </location>
</feature>
<dbReference type="GO" id="GO:0005576">
    <property type="term" value="C:extracellular region"/>
    <property type="evidence" value="ECO:0007669"/>
    <property type="project" value="UniProtKB-SubCell"/>
</dbReference>
<accession>A0A8J9VAJ4</accession>
<keyword evidence="3 5" id="KW-0732">Signal</keyword>
<sequence>MKFQAGSLCVLVAVALVGVLPSARCGVLQKHRSDTLYYDDGNRIVEFKIREEANPVYLPEADESTLSPAETTPADPTTVKTTTAATPPTTTATTTTTTQQANATTTSAATTTVQPPAIVTTTAQPSNATTTAQPPANATTTAQPSANATTTAQPPAATTTAAQQTTTASQPQPPPVPPKPAARVAFSVARLSSFGPSRRDEILPYDHMYSNAGGAFCMHTNTFTAPCAGTYQFSWSGQKRSEFKMYLGLYKNGEEMAGVYADDIDPARFPNLNPQTASNTVILHLYEKDEVTVVIAEGAQTFSNDIGKYTSFSGFLLFQDDPEA</sequence>
<gene>
    <name evidence="7" type="primary">CAPRIN2</name>
    <name evidence="7" type="ORF">BLAG_LOCUS1612</name>
</gene>
<reference evidence="7" key="1">
    <citation type="submission" date="2022-01" db="EMBL/GenBank/DDBJ databases">
        <authorList>
            <person name="Braso-Vives M."/>
        </authorList>
    </citation>
    <scope>NUCLEOTIDE SEQUENCE</scope>
</reference>
<dbReference type="SMART" id="SM00110">
    <property type="entry name" value="C1Q"/>
    <property type="match status" value="1"/>
</dbReference>
<proteinExistence type="predicted"/>
<evidence type="ECO:0000256" key="3">
    <source>
        <dbReference type="ARBA" id="ARBA00022729"/>
    </source>
</evidence>
<dbReference type="InterPro" id="IPR050822">
    <property type="entry name" value="Cerebellin_Synaptic_Org"/>
</dbReference>
<comment type="subcellular location">
    <subcellularLocation>
        <location evidence="1">Secreted</location>
    </subcellularLocation>
</comment>
<dbReference type="InterPro" id="IPR008983">
    <property type="entry name" value="Tumour_necrosis_fac-like_dom"/>
</dbReference>
<evidence type="ECO:0000256" key="4">
    <source>
        <dbReference type="SAM" id="MobiDB-lite"/>
    </source>
</evidence>
<feature type="signal peptide" evidence="5">
    <location>
        <begin position="1"/>
        <end position="25"/>
    </location>
</feature>
<dbReference type="Pfam" id="PF00386">
    <property type="entry name" value="C1q"/>
    <property type="match status" value="1"/>
</dbReference>
<dbReference type="InterPro" id="IPR001073">
    <property type="entry name" value="C1q_dom"/>
</dbReference>
<keyword evidence="8" id="KW-1185">Reference proteome</keyword>
<dbReference type="AlphaFoldDB" id="A0A8J9VAJ4"/>
<organism evidence="7 8">
    <name type="scientific">Branchiostoma lanceolatum</name>
    <name type="common">Common lancelet</name>
    <name type="synonym">Amphioxus lanceolatum</name>
    <dbReference type="NCBI Taxonomy" id="7740"/>
    <lineage>
        <taxon>Eukaryota</taxon>
        <taxon>Metazoa</taxon>
        <taxon>Chordata</taxon>
        <taxon>Cephalochordata</taxon>
        <taxon>Leptocardii</taxon>
        <taxon>Amphioxiformes</taxon>
        <taxon>Branchiostomatidae</taxon>
        <taxon>Branchiostoma</taxon>
    </lineage>
</organism>
<dbReference type="SUPFAM" id="SSF49842">
    <property type="entry name" value="TNF-like"/>
    <property type="match status" value="1"/>
</dbReference>
<dbReference type="PROSITE" id="PS50871">
    <property type="entry name" value="C1Q"/>
    <property type="match status" value="1"/>
</dbReference>
<evidence type="ECO:0000259" key="6">
    <source>
        <dbReference type="PROSITE" id="PS50871"/>
    </source>
</evidence>
<keyword evidence="2" id="KW-0964">Secreted</keyword>
<dbReference type="PANTHER" id="PTHR22923">
    <property type="entry name" value="CEREBELLIN-RELATED"/>
    <property type="match status" value="1"/>
</dbReference>
<evidence type="ECO:0000256" key="2">
    <source>
        <dbReference type="ARBA" id="ARBA00022525"/>
    </source>
</evidence>
<evidence type="ECO:0000256" key="1">
    <source>
        <dbReference type="ARBA" id="ARBA00004613"/>
    </source>
</evidence>
<evidence type="ECO:0000313" key="7">
    <source>
        <dbReference type="EMBL" id="CAH1232512.1"/>
    </source>
</evidence>
<dbReference type="Proteomes" id="UP000838412">
    <property type="component" value="Chromosome 1"/>
</dbReference>
<evidence type="ECO:0000313" key="8">
    <source>
        <dbReference type="Proteomes" id="UP000838412"/>
    </source>
</evidence>
<protein>
    <submittedName>
        <fullName evidence="7">CAPRIN2 protein</fullName>
    </submittedName>
</protein>
<feature type="compositionally biased region" description="Low complexity" evidence="4">
    <location>
        <begin position="71"/>
        <end position="170"/>
    </location>
</feature>
<dbReference type="Gene3D" id="2.60.120.40">
    <property type="match status" value="1"/>
</dbReference>